<proteinExistence type="predicted"/>
<name>A0A150H1R4_GONPE</name>
<sequence length="555" mass="57670">MAASPALSPEQELHLQTAFLLSSAVDAPDPVARLKEQAIQPTVFIAFSNSLRHSAHDVPGQTSMANFMASQRQCGFPGAAALEGLPLNTVFSLLGQGYKLVATGYKFGGVVAHLFTVSSYAFGSPFFATSSMGRVLASLDLQQPQAQPGLPQRSLHTVWRAGDGSPAFFAAASELFTVASAARDAAADAAAADVGGGAEISEDSLSPASILRAPQVTSVQEWCRFVADGVDALSRCQSTSPSRLLARPLDYGLLNRVCMPGGLFVPPTVSRAPSRGESESGSIVDRVQQVRIADGEAGVSANGGSKLMARARGLISARVSRARSIDNGLDGMAVPPTPRAPSPSARSTSRSRRHTAASADLKVASRAGSMTAVPPRQGSISSFVSPLAVGGGLRQGSITAGKMPPVRQGAWKDGLLRLLQVMSDGLGERYAPVGQFWIVGSLSADNSKAPKPVIGDRVATAAAASAAAAAAAAALPPSLQPAEGARAMQSSASWLSPGNGACLFARWEAELEELQKDLMDAFPWVRFSPKLEVRGGEMDRRELLRVSASLNLTSG</sequence>
<evidence type="ECO:0000313" key="2">
    <source>
        <dbReference type="EMBL" id="KXZ55963.1"/>
    </source>
</evidence>
<dbReference type="Proteomes" id="UP000075714">
    <property type="component" value="Unassembled WGS sequence"/>
</dbReference>
<dbReference type="OrthoDB" id="530517at2759"/>
<dbReference type="EMBL" id="LSYV01000003">
    <property type="protein sequence ID" value="KXZ55963.1"/>
    <property type="molecule type" value="Genomic_DNA"/>
</dbReference>
<evidence type="ECO:0000313" key="3">
    <source>
        <dbReference type="Proteomes" id="UP000075714"/>
    </source>
</evidence>
<feature type="region of interest" description="Disordered" evidence="1">
    <location>
        <begin position="326"/>
        <end position="376"/>
    </location>
</feature>
<evidence type="ECO:0000256" key="1">
    <source>
        <dbReference type="SAM" id="MobiDB-lite"/>
    </source>
</evidence>
<protein>
    <submittedName>
        <fullName evidence="2">Uncharacterized protein</fullName>
    </submittedName>
</protein>
<reference evidence="3" key="1">
    <citation type="journal article" date="2016" name="Nat. Commun.">
        <title>The Gonium pectorale genome demonstrates co-option of cell cycle regulation during the evolution of multicellularity.</title>
        <authorList>
            <person name="Hanschen E.R."/>
            <person name="Marriage T.N."/>
            <person name="Ferris P.J."/>
            <person name="Hamaji T."/>
            <person name="Toyoda A."/>
            <person name="Fujiyama A."/>
            <person name="Neme R."/>
            <person name="Noguchi H."/>
            <person name="Minakuchi Y."/>
            <person name="Suzuki M."/>
            <person name="Kawai-Toyooka H."/>
            <person name="Smith D.R."/>
            <person name="Sparks H."/>
            <person name="Anderson J."/>
            <person name="Bakaric R."/>
            <person name="Luria V."/>
            <person name="Karger A."/>
            <person name="Kirschner M.W."/>
            <person name="Durand P.M."/>
            <person name="Michod R.E."/>
            <person name="Nozaki H."/>
            <person name="Olson B.J."/>
        </authorList>
    </citation>
    <scope>NUCLEOTIDE SEQUENCE [LARGE SCALE GENOMIC DNA]</scope>
    <source>
        <strain evidence="3">NIES-2863</strain>
    </source>
</reference>
<comment type="caution">
    <text evidence="2">The sequence shown here is derived from an EMBL/GenBank/DDBJ whole genome shotgun (WGS) entry which is preliminary data.</text>
</comment>
<dbReference type="AlphaFoldDB" id="A0A150H1R4"/>
<organism evidence="2 3">
    <name type="scientific">Gonium pectorale</name>
    <name type="common">Green alga</name>
    <dbReference type="NCBI Taxonomy" id="33097"/>
    <lineage>
        <taxon>Eukaryota</taxon>
        <taxon>Viridiplantae</taxon>
        <taxon>Chlorophyta</taxon>
        <taxon>core chlorophytes</taxon>
        <taxon>Chlorophyceae</taxon>
        <taxon>CS clade</taxon>
        <taxon>Chlamydomonadales</taxon>
        <taxon>Volvocaceae</taxon>
        <taxon>Gonium</taxon>
    </lineage>
</organism>
<gene>
    <name evidence="2" type="ORF">GPECTOR_2g1514</name>
</gene>
<keyword evidence="3" id="KW-1185">Reference proteome</keyword>
<accession>A0A150H1R4</accession>